<evidence type="ECO:0000256" key="6">
    <source>
        <dbReference type="ARBA" id="ARBA00022989"/>
    </source>
</evidence>
<keyword evidence="7 10" id="KW-0472">Membrane</keyword>
<evidence type="ECO:0000256" key="9">
    <source>
        <dbReference type="ARBA" id="ARBA00023224"/>
    </source>
</evidence>
<evidence type="ECO:0000256" key="1">
    <source>
        <dbReference type="ARBA" id="ARBA00004651"/>
    </source>
</evidence>
<dbReference type="PANTHER" id="PTHR21137:SF35">
    <property type="entry name" value="ODORANT RECEPTOR 19A-RELATED"/>
    <property type="match status" value="1"/>
</dbReference>
<evidence type="ECO:0000313" key="11">
    <source>
        <dbReference type="EMBL" id="WKF54487.1"/>
    </source>
</evidence>
<comment type="similarity">
    <text evidence="10">Belongs to the insect chemoreceptor superfamily. Heteromeric odorant receptor channel (TC 1.A.69) family.</text>
</comment>
<keyword evidence="2" id="KW-1003">Cell membrane</keyword>
<feature type="transmembrane region" description="Helical" evidence="10">
    <location>
        <begin position="170"/>
        <end position="203"/>
    </location>
</feature>
<keyword evidence="3 10" id="KW-0716">Sensory transduction</keyword>
<keyword evidence="6 10" id="KW-1133">Transmembrane helix</keyword>
<name>A0AA49J8G5_HELCH</name>
<evidence type="ECO:0000256" key="10">
    <source>
        <dbReference type="RuleBase" id="RU351113"/>
    </source>
</evidence>
<feature type="transmembrane region" description="Helical" evidence="10">
    <location>
        <begin position="267"/>
        <end position="288"/>
    </location>
</feature>
<dbReference type="EMBL" id="OQ629406">
    <property type="protein sequence ID" value="WKF54487.1"/>
    <property type="molecule type" value="mRNA"/>
</dbReference>
<protein>
    <recommendedName>
        <fullName evidence="10">Odorant receptor</fullName>
    </recommendedName>
</protein>
<dbReference type="PANTHER" id="PTHR21137">
    <property type="entry name" value="ODORANT RECEPTOR"/>
    <property type="match status" value="1"/>
</dbReference>
<reference evidence="11" key="2">
    <citation type="submission" date="2023-03" db="EMBL/GenBank/DDBJ databases">
        <authorList>
            <person name="Briscoe A.D."/>
        </authorList>
    </citation>
    <scope>NUCLEOTIDE SEQUENCE</scope>
</reference>
<keyword evidence="8 10" id="KW-0675">Receptor</keyword>
<dbReference type="GO" id="GO:0004984">
    <property type="term" value="F:olfactory receptor activity"/>
    <property type="evidence" value="ECO:0007669"/>
    <property type="project" value="InterPro"/>
</dbReference>
<sequence length="395" mass="46260">MYGTFQAFRPYFDAMARVGYFKVVLKPETKRQKKIHDFYRAFMWIAVLTYNVQHIVRAIKVRHQIDQLIGTMFLLLTTLNTLGKQLTFNFRVQRIDKIIETINSPIFAPKNSEHDALVKANVEYMSRFLAVCHIGGLACSGIYSICPIVEKLLGHEVVLTASFPFDVSEFIPFLIANLYMGILICMQAYAHITMDCLIVAFYACVKNQLQLFRYDLEHLTDDFKLQNRNLKYVDDDDEYRKILHNKIVACVKHYDKIFWFSQEIQSIFNEATAMQFFVTTWVICTTAYKIVGLPLFTPVFFSSIIYLCCMMGQLYIYCYFGTHLKDESELVIDSIYRSDWLSMSPAFRRYLFILMERCKREIEPRAAFIIPMSLDTYISVLRSSYALFTILNRTE</sequence>
<evidence type="ECO:0000256" key="2">
    <source>
        <dbReference type="ARBA" id="ARBA00022475"/>
    </source>
</evidence>
<feature type="transmembrane region" description="Helical" evidence="10">
    <location>
        <begin position="300"/>
        <end position="320"/>
    </location>
</feature>
<evidence type="ECO:0000256" key="4">
    <source>
        <dbReference type="ARBA" id="ARBA00022692"/>
    </source>
</evidence>
<evidence type="ECO:0000256" key="8">
    <source>
        <dbReference type="ARBA" id="ARBA00023170"/>
    </source>
</evidence>
<dbReference type="GO" id="GO:0007165">
    <property type="term" value="P:signal transduction"/>
    <property type="evidence" value="ECO:0007669"/>
    <property type="project" value="UniProtKB-KW"/>
</dbReference>
<reference evidence="11" key="1">
    <citation type="journal article" date="2023" name="Proc. Natl. Acad. Sci. U.S.A.">
        <title>Sex-linked gene traffic underlies the acquisition of sexually dimorphic UV color vision in Heliconius butterflies.</title>
        <authorList>
            <person name="Chakraborty M."/>
            <person name="Lara A.G."/>
            <person name="Dang A."/>
            <person name="McCulloch K.J."/>
            <person name="Rainbow D."/>
            <person name="Carter D."/>
            <person name="Ngo L.T."/>
            <person name="Solares E."/>
            <person name="Said I."/>
            <person name="Corbett-Detig R.B."/>
            <person name="Gilbert L.E."/>
            <person name="Emerson J.J."/>
            <person name="Briscoe A.D."/>
        </authorList>
    </citation>
    <scope>NUCLEOTIDE SEQUENCE</scope>
</reference>
<dbReference type="AlphaFoldDB" id="A0AA49J8G5"/>
<keyword evidence="4 10" id="KW-0812">Transmembrane</keyword>
<dbReference type="Pfam" id="PF02949">
    <property type="entry name" value="7tm_6"/>
    <property type="match status" value="1"/>
</dbReference>
<comment type="caution">
    <text evidence="10">Lacks conserved residue(s) required for the propagation of feature annotation.</text>
</comment>
<comment type="subcellular location">
    <subcellularLocation>
        <location evidence="1 10">Cell membrane</location>
        <topology evidence="1 10">Multi-pass membrane protein</topology>
    </subcellularLocation>
</comment>
<keyword evidence="9 10" id="KW-0807">Transducer</keyword>
<proteinExistence type="evidence at transcript level"/>
<keyword evidence="5 10" id="KW-0552">Olfaction</keyword>
<gene>
    <name evidence="11" type="primary">OR43</name>
</gene>
<dbReference type="GO" id="GO:0005549">
    <property type="term" value="F:odorant binding"/>
    <property type="evidence" value="ECO:0007669"/>
    <property type="project" value="InterPro"/>
</dbReference>
<dbReference type="InterPro" id="IPR004117">
    <property type="entry name" value="7tm6_olfct_rcpt"/>
</dbReference>
<evidence type="ECO:0000256" key="5">
    <source>
        <dbReference type="ARBA" id="ARBA00022725"/>
    </source>
</evidence>
<evidence type="ECO:0000256" key="7">
    <source>
        <dbReference type="ARBA" id="ARBA00023136"/>
    </source>
</evidence>
<feature type="transmembrane region" description="Helical" evidence="10">
    <location>
        <begin position="128"/>
        <end position="150"/>
    </location>
</feature>
<evidence type="ECO:0000256" key="3">
    <source>
        <dbReference type="ARBA" id="ARBA00022606"/>
    </source>
</evidence>
<accession>A0AA49J8G5</accession>
<organism evidence="11">
    <name type="scientific">Heliconius charithonia charithonia</name>
    <dbReference type="NCBI Taxonomy" id="3062107"/>
    <lineage>
        <taxon>Eukaryota</taxon>
        <taxon>Metazoa</taxon>
        <taxon>Ecdysozoa</taxon>
        <taxon>Arthropoda</taxon>
        <taxon>Hexapoda</taxon>
        <taxon>Insecta</taxon>
        <taxon>Pterygota</taxon>
        <taxon>Neoptera</taxon>
        <taxon>Endopterygota</taxon>
        <taxon>Lepidoptera</taxon>
        <taxon>Glossata</taxon>
        <taxon>Ditrysia</taxon>
        <taxon>Papilionoidea</taxon>
        <taxon>Nymphalidae</taxon>
        <taxon>Heliconiinae</taxon>
        <taxon>Heliconiini</taxon>
        <taxon>Heliconius</taxon>
    </lineage>
</organism>
<dbReference type="GO" id="GO:0005886">
    <property type="term" value="C:plasma membrane"/>
    <property type="evidence" value="ECO:0007669"/>
    <property type="project" value="UniProtKB-SubCell"/>
</dbReference>